<evidence type="ECO:0000256" key="3">
    <source>
        <dbReference type="ARBA" id="ARBA00022763"/>
    </source>
</evidence>
<dbReference type="GO" id="GO:0043916">
    <property type="term" value="F:DNA-7-methylguanine glycosylase activity"/>
    <property type="evidence" value="ECO:0007669"/>
    <property type="project" value="TreeGrafter"/>
</dbReference>
<evidence type="ECO:0000313" key="6">
    <source>
        <dbReference type="EMBL" id="MBB5597970.1"/>
    </source>
</evidence>
<dbReference type="CDD" id="cd00056">
    <property type="entry name" value="ENDO3c"/>
    <property type="match status" value="1"/>
</dbReference>
<evidence type="ECO:0000313" key="7">
    <source>
        <dbReference type="Proteomes" id="UP000523863"/>
    </source>
</evidence>
<protein>
    <recommendedName>
        <fullName evidence="2">DNA-3-methyladenine glycosylase II</fullName>
        <ecNumber evidence="2">3.2.2.21</ecNumber>
    </recommendedName>
</protein>
<keyword evidence="7" id="KW-1185">Reference proteome</keyword>
<name>A0A7W8YB32_9MICC</name>
<dbReference type="GO" id="GO:0006307">
    <property type="term" value="P:DNA alkylation repair"/>
    <property type="evidence" value="ECO:0007669"/>
    <property type="project" value="TreeGrafter"/>
</dbReference>
<dbReference type="GO" id="GO:0003700">
    <property type="term" value="F:DNA-binding transcription factor activity"/>
    <property type="evidence" value="ECO:0007669"/>
    <property type="project" value="InterPro"/>
</dbReference>
<dbReference type="EMBL" id="JACHBL010000001">
    <property type="protein sequence ID" value="MBB5597970.1"/>
    <property type="molecule type" value="Genomic_DNA"/>
</dbReference>
<dbReference type="Gene3D" id="3.30.310.20">
    <property type="entry name" value="DNA-3-methyladenine glycosylase AlkA, N-terminal domain"/>
    <property type="match status" value="1"/>
</dbReference>
<comment type="catalytic activity">
    <reaction evidence="1">
        <text>Hydrolysis of alkylated DNA, releasing 3-methyladenine, 3-methylguanine, 7-methylguanine and 7-methyladenine.</text>
        <dbReference type="EC" id="3.2.2.21"/>
    </reaction>
</comment>
<dbReference type="EC" id="3.2.2.21" evidence="2"/>
<dbReference type="AlphaFoldDB" id="A0A7W8YB32"/>
<dbReference type="InterPro" id="IPR010316">
    <property type="entry name" value="AlkA_N"/>
</dbReference>
<dbReference type="Gene3D" id="1.10.340.30">
    <property type="entry name" value="Hypothetical protein, domain 2"/>
    <property type="match status" value="1"/>
</dbReference>
<dbReference type="SMART" id="SM01009">
    <property type="entry name" value="AlkA_N"/>
    <property type="match status" value="1"/>
</dbReference>
<dbReference type="Gene3D" id="1.10.1670.10">
    <property type="entry name" value="Helix-hairpin-Helix base-excision DNA repair enzymes (C-terminal)"/>
    <property type="match status" value="1"/>
</dbReference>
<evidence type="ECO:0000259" key="5">
    <source>
        <dbReference type="PROSITE" id="PS01124"/>
    </source>
</evidence>
<dbReference type="SUPFAM" id="SSF48150">
    <property type="entry name" value="DNA-glycosylase"/>
    <property type="match status" value="1"/>
</dbReference>
<dbReference type="InterPro" id="IPR051912">
    <property type="entry name" value="Alkylbase_DNA_Glycosylase/TA"/>
</dbReference>
<keyword evidence="4" id="KW-0234">DNA repair</keyword>
<dbReference type="GO" id="GO:0005737">
    <property type="term" value="C:cytoplasm"/>
    <property type="evidence" value="ECO:0007669"/>
    <property type="project" value="TreeGrafter"/>
</dbReference>
<dbReference type="GO" id="GO:0006285">
    <property type="term" value="P:base-excision repair, AP site formation"/>
    <property type="evidence" value="ECO:0007669"/>
    <property type="project" value="TreeGrafter"/>
</dbReference>
<dbReference type="SMART" id="SM00478">
    <property type="entry name" value="ENDO3c"/>
    <property type="match status" value="1"/>
</dbReference>
<dbReference type="GO" id="GO:0032131">
    <property type="term" value="F:alkylated DNA binding"/>
    <property type="evidence" value="ECO:0007669"/>
    <property type="project" value="TreeGrafter"/>
</dbReference>
<dbReference type="InterPro" id="IPR023170">
    <property type="entry name" value="HhH_base_excis_C"/>
</dbReference>
<dbReference type="GO" id="GO:0008725">
    <property type="term" value="F:DNA-3-methyladenine glycosylase activity"/>
    <property type="evidence" value="ECO:0007669"/>
    <property type="project" value="TreeGrafter"/>
</dbReference>
<dbReference type="PROSITE" id="PS01124">
    <property type="entry name" value="HTH_ARAC_FAMILY_2"/>
    <property type="match status" value="1"/>
</dbReference>
<feature type="domain" description="HTH araC/xylS-type" evidence="5">
    <location>
        <begin position="1"/>
        <end position="34"/>
    </location>
</feature>
<dbReference type="GO" id="GO:0032993">
    <property type="term" value="C:protein-DNA complex"/>
    <property type="evidence" value="ECO:0007669"/>
    <property type="project" value="TreeGrafter"/>
</dbReference>
<dbReference type="Proteomes" id="UP000523863">
    <property type="component" value="Unassembled WGS sequence"/>
</dbReference>
<sequence length="348" mass="38575">MADIAFSAGFGSIRQFNDAVLSEYGTTPTLLRRAAIATKPDTHQRNESSDHLSLSLRLKFRPPYDIDVLLGFLNRHLVAGREQLSVNTDTGETDGVIRALDTPHGLGSVTVPSMLDAPMLTLRLNLPTLADLTNVLPALRRWLDLDTDPATINESLSSSERMASIIHQHPGIRIPGTLNRNETAIFTVLGQQVSLAAARTFQSRFMERFSETDATGLRVFPQLQDLQHIKATDFQSVLGLTNTRASTLATLIAALANDVSLDDYEDRDLIKSNLLALKGIGPWTVEYIALRCLDDPDAFPSGDLVLKRALGISAVKDVERLAEQWRPWRGYALMHLWNQELSREKKPV</sequence>
<dbReference type="Pfam" id="PF06029">
    <property type="entry name" value="AlkA_N"/>
    <property type="match status" value="1"/>
</dbReference>
<keyword evidence="3" id="KW-0227">DNA damage</keyword>
<dbReference type="InterPro" id="IPR003265">
    <property type="entry name" value="HhH-GPD_domain"/>
</dbReference>
<dbReference type="Pfam" id="PF00730">
    <property type="entry name" value="HhH-GPD"/>
    <property type="match status" value="1"/>
</dbReference>
<dbReference type="InterPro" id="IPR037046">
    <property type="entry name" value="AlkA_N_sf"/>
</dbReference>
<reference evidence="6 7" key="1">
    <citation type="submission" date="2020-08" db="EMBL/GenBank/DDBJ databases">
        <title>Sequencing the genomes of 1000 actinobacteria strains.</title>
        <authorList>
            <person name="Klenk H.-P."/>
        </authorList>
    </citation>
    <scope>NUCLEOTIDE SEQUENCE [LARGE SCALE GENOMIC DNA]</scope>
    <source>
        <strain evidence="6 7">DSM 23694</strain>
    </source>
</reference>
<evidence type="ECO:0000256" key="1">
    <source>
        <dbReference type="ARBA" id="ARBA00000086"/>
    </source>
</evidence>
<evidence type="ECO:0000256" key="2">
    <source>
        <dbReference type="ARBA" id="ARBA00012000"/>
    </source>
</evidence>
<accession>A0A7W8YB32</accession>
<proteinExistence type="predicted"/>
<dbReference type="GO" id="GO:0043565">
    <property type="term" value="F:sequence-specific DNA binding"/>
    <property type="evidence" value="ECO:0007669"/>
    <property type="project" value="InterPro"/>
</dbReference>
<dbReference type="PANTHER" id="PTHR43003:SF13">
    <property type="entry name" value="DNA-3-METHYLADENINE GLYCOSYLASE 2"/>
    <property type="match status" value="1"/>
</dbReference>
<dbReference type="InterPro" id="IPR011257">
    <property type="entry name" value="DNA_glycosylase"/>
</dbReference>
<gene>
    <name evidence="6" type="ORF">BKA12_001050</name>
</gene>
<dbReference type="InterPro" id="IPR018060">
    <property type="entry name" value="HTH_AraC"/>
</dbReference>
<comment type="caution">
    <text evidence="6">The sequence shown here is derived from an EMBL/GenBank/DDBJ whole genome shotgun (WGS) entry which is preliminary data.</text>
</comment>
<organism evidence="6 7">
    <name type="scientific">Neomicrococcus lactis</name>
    <dbReference type="NCBI Taxonomy" id="732241"/>
    <lineage>
        <taxon>Bacteria</taxon>
        <taxon>Bacillati</taxon>
        <taxon>Actinomycetota</taxon>
        <taxon>Actinomycetes</taxon>
        <taxon>Micrococcales</taxon>
        <taxon>Micrococcaceae</taxon>
        <taxon>Neomicrococcus</taxon>
    </lineage>
</organism>
<dbReference type="SUPFAM" id="SSF55945">
    <property type="entry name" value="TATA-box binding protein-like"/>
    <property type="match status" value="1"/>
</dbReference>
<dbReference type="PANTHER" id="PTHR43003">
    <property type="entry name" value="DNA-3-METHYLADENINE GLYCOSYLASE"/>
    <property type="match status" value="1"/>
</dbReference>
<evidence type="ECO:0000256" key="4">
    <source>
        <dbReference type="ARBA" id="ARBA00023204"/>
    </source>
</evidence>